<dbReference type="AlphaFoldDB" id="A0A8J7KI63"/>
<dbReference type="Gene3D" id="3.30.70.100">
    <property type="match status" value="1"/>
</dbReference>
<evidence type="ECO:0008006" key="3">
    <source>
        <dbReference type="Google" id="ProtNLM"/>
    </source>
</evidence>
<dbReference type="SUPFAM" id="SSF55008">
    <property type="entry name" value="HMA, heavy metal-associated domain"/>
    <property type="match status" value="1"/>
</dbReference>
<accession>A0A8J7KI63</accession>
<dbReference type="Proteomes" id="UP000608754">
    <property type="component" value="Unassembled WGS sequence"/>
</dbReference>
<keyword evidence="2" id="KW-1185">Reference proteome</keyword>
<dbReference type="RefSeq" id="WP_194182765.1">
    <property type="nucleotide sequence ID" value="NZ_JADGIK010000004.1"/>
</dbReference>
<reference evidence="1" key="1">
    <citation type="submission" date="2020-10" db="EMBL/GenBank/DDBJ databases">
        <authorList>
            <person name="Lu T."/>
            <person name="Wang Q."/>
            <person name="Han X."/>
        </authorList>
    </citation>
    <scope>NUCLEOTIDE SEQUENCE</scope>
    <source>
        <strain evidence="1">WQ 117</strain>
    </source>
</reference>
<protein>
    <recommendedName>
        <fullName evidence="3">HMA domain-containing protein</fullName>
    </recommendedName>
</protein>
<proteinExistence type="predicted"/>
<organism evidence="1 2">
    <name type="scientific">Faecalibacter rhinopitheci</name>
    <dbReference type="NCBI Taxonomy" id="2779678"/>
    <lineage>
        <taxon>Bacteria</taxon>
        <taxon>Pseudomonadati</taxon>
        <taxon>Bacteroidota</taxon>
        <taxon>Flavobacteriia</taxon>
        <taxon>Flavobacteriales</taxon>
        <taxon>Weeksellaceae</taxon>
        <taxon>Faecalibacter</taxon>
    </lineage>
</organism>
<evidence type="ECO:0000313" key="1">
    <source>
        <dbReference type="EMBL" id="MBF0597216.1"/>
    </source>
</evidence>
<gene>
    <name evidence="1" type="ORF">IM532_07125</name>
</gene>
<name>A0A8J7KI63_9FLAO</name>
<dbReference type="GO" id="GO:0046872">
    <property type="term" value="F:metal ion binding"/>
    <property type="evidence" value="ECO:0007669"/>
    <property type="project" value="InterPro"/>
</dbReference>
<evidence type="ECO:0000313" key="2">
    <source>
        <dbReference type="Proteomes" id="UP000608754"/>
    </source>
</evidence>
<sequence>MSEIKFKTNINCGNCIKSVKPFLDEAIGEGNWKVDTENPDKILSVGKDIELSEVVEAVTDAGFKIQKIEE</sequence>
<dbReference type="InterPro" id="IPR036163">
    <property type="entry name" value="HMA_dom_sf"/>
</dbReference>
<dbReference type="EMBL" id="JADGIK010000004">
    <property type="protein sequence ID" value="MBF0597216.1"/>
    <property type="molecule type" value="Genomic_DNA"/>
</dbReference>
<comment type="caution">
    <text evidence="1">The sequence shown here is derived from an EMBL/GenBank/DDBJ whole genome shotgun (WGS) entry which is preliminary data.</text>
</comment>